<evidence type="ECO:0000313" key="1">
    <source>
        <dbReference type="EMBL" id="MCI31681.1"/>
    </source>
</evidence>
<organism evidence="1 2">
    <name type="scientific">Trifolium medium</name>
    <dbReference type="NCBI Taxonomy" id="97028"/>
    <lineage>
        <taxon>Eukaryota</taxon>
        <taxon>Viridiplantae</taxon>
        <taxon>Streptophyta</taxon>
        <taxon>Embryophyta</taxon>
        <taxon>Tracheophyta</taxon>
        <taxon>Spermatophyta</taxon>
        <taxon>Magnoliopsida</taxon>
        <taxon>eudicotyledons</taxon>
        <taxon>Gunneridae</taxon>
        <taxon>Pentapetalae</taxon>
        <taxon>rosids</taxon>
        <taxon>fabids</taxon>
        <taxon>Fabales</taxon>
        <taxon>Fabaceae</taxon>
        <taxon>Papilionoideae</taxon>
        <taxon>50 kb inversion clade</taxon>
        <taxon>NPAAA clade</taxon>
        <taxon>Hologalegina</taxon>
        <taxon>IRL clade</taxon>
        <taxon>Trifolieae</taxon>
        <taxon>Trifolium</taxon>
    </lineage>
</organism>
<evidence type="ECO:0000313" key="2">
    <source>
        <dbReference type="Proteomes" id="UP000265520"/>
    </source>
</evidence>
<sequence>MASSSRTRVQVPISATDECPLTAKSSAFVSKPPLDIDKRAIWEKQVMIPHILSGKMHAFAGPYPSLTNFKDEVKEIFPCYATCEPRIFINSAFDMSFMEPGHRVFRSAPSPNPAYIQWLN</sequence>
<reference evidence="1 2" key="1">
    <citation type="journal article" date="2018" name="Front. Plant Sci.">
        <title>Red Clover (Trifolium pratense) and Zigzag Clover (T. medium) - A Picture of Genomic Similarities and Differences.</title>
        <authorList>
            <person name="Dluhosova J."/>
            <person name="Istvanek J."/>
            <person name="Nedelnik J."/>
            <person name="Repkova J."/>
        </authorList>
    </citation>
    <scope>NUCLEOTIDE SEQUENCE [LARGE SCALE GENOMIC DNA]</scope>
    <source>
        <strain evidence="2">cv. 10/8</strain>
        <tissue evidence="1">Leaf</tissue>
    </source>
</reference>
<protein>
    <submittedName>
        <fullName evidence="1">Uncharacterized protein</fullName>
    </submittedName>
</protein>
<name>A0A392R511_9FABA</name>
<dbReference type="EMBL" id="LXQA010189105">
    <property type="protein sequence ID" value="MCI31681.1"/>
    <property type="molecule type" value="Genomic_DNA"/>
</dbReference>
<dbReference type="Proteomes" id="UP000265520">
    <property type="component" value="Unassembled WGS sequence"/>
</dbReference>
<proteinExistence type="predicted"/>
<dbReference type="AlphaFoldDB" id="A0A392R511"/>
<feature type="non-terminal residue" evidence="1">
    <location>
        <position position="120"/>
    </location>
</feature>
<comment type="caution">
    <text evidence="1">The sequence shown here is derived from an EMBL/GenBank/DDBJ whole genome shotgun (WGS) entry which is preliminary data.</text>
</comment>
<accession>A0A392R511</accession>
<keyword evidence="2" id="KW-1185">Reference proteome</keyword>